<dbReference type="Proteomes" id="UP000050761">
    <property type="component" value="Unassembled WGS sequence"/>
</dbReference>
<dbReference type="PANTHER" id="PTHR47331">
    <property type="entry name" value="PHD-TYPE DOMAIN-CONTAINING PROTEIN"/>
    <property type="match status" value="1"/>
</dbReference>
<proteinExistence type="predicted"/>
<dbReference type="Pfam" id="PF05380">
    <property type="entry name" value="Peptidase_A17"/>
    <property type="match status" value="1"/>
</dbReference>
<reference evidence="2 3" key="1">
    <citation type="submission" date="2018-11" db="EMBL/GenBank/DDBJ databases">
        <authorList>
            <consortium name="Pathogen Informatics"/>
        </authorList>
    </citation>
    <scope>NUCLEOTIDE SEQUENCE [LARGE SCALE GENOMIC DNA]</scope>
</reference>
<dbReference type="WBParaSite" id="HPBE_0002496001-mRNA-1">
    <property type="protein sequence ID" value="HPBE_0002496001-mRNA-1"/>
    <property type="gene ID" value="HPBE_0002496001"/>
</dbReference>
<keyword evidence="3" id="KW-1185">Reference proteome</keyword>
<dbReference type="Gene3D" id="3.30.420.10">
    <property type="entry name" value="Ribonuclease H-like superfamily/Ribonuclease H"/>
    <property type="match status" value="2"/>
</dbReference>
<protein>
    <submittedName>
        <fullName evidence="4">Integrase catalytic domain-containing protein</fullName>
    </submittedName>
</protein>
<dbReference type="InterPro" id="IPR036397">
    <property type="entry name" value="RNaseH_sf"/>
</dbReference>
<dbReference type="OrthoDB" id="8019190at2759"/>
<feature type="domain" description="Integrase catalytic" evidence="1">
    <location>
        <begin position="453"/>
        <end position="634"/>
    </location>
</feature>
<dbReference type="GO" id="GO:0015074">
    <property type="term" value="P:DNA integration"/>
    <property type="evidence" value="ECO:0007669"/>
    <property type="project" value="InterPro"/>
</dbReference>
<dbReference type="PROSITE" id="PS50994">
    <property type="entry name" value="INTEGRASE"/>
    <property type="match status" value="1"/>
</dbReference>
<reference evidence="4" key="2">
    <citation type="submission" date="2019-09" db="UniProtKB">
        <authorList>
            <consortium name="WormBaseParasite"/>
        </authorList>
    </citation>
    <scope>IDENTIFICATION</scope>
</reference>
<accession>A0A3P8EN77</accession>
<sequence>MNIRDYLSNSAYFNKTIPDSDRAASTDIKVLGIQWNAEGDTLSLKCVEKQSVKVSKRTVLSQINGYCFDPLGLLTPLLIPAKIFLQDLHKKNIYVTTTSCGNRKDSRLFTAKSKIAPISKEQTIPRLELLSIFIGLSLAESTIQRIDTKFEQINVFSDSTIALCWVQGNRRLPSIVSTLVQKIGAIAKRLRESTQVVFFHVPTNENVADCATRGVSKDDLAKHRWWSGPIWLNQPSDLWPVKKAEDLCQQSSGSEYEAALYASNTEEHTIVPIWPTEKFSSYSKLVRIVAYCARFIRNATKGRCLPLSRKGLQTESPSAEEATIAERLVIRQEQTIFKSELLLQNTQLNVRIDKEGIYRRFGRLQNADLRFSTVNPIHIPKQSKLGPLIALSLHKALAHCGSNQLLYNIRRRFWIPLDRSLCKRTLKNCSTCRKANAVPYKYPSMGPLPSERVTQSPPFSYTGVDFLGPITTKSSSGEDCKRYVALFTCLVTRLVHLEVAMDLSAKNFIFALKRFIARRGVPRKIISDNGTNFQLTESLLSRNQAVEDVSLSSFLADYRILWTFIPPSSPWMGGVWERMVGTVKRSFQKTVGRRKLTDELLHTTLCEIESVVNSRPLTTIGDRDFPLRLFALLILFIKMYAMEHLSLH</sequence>
<evidence type="ECO:0000313" key="2">
    <source>
        <dbReference type="EMBL" id="VDP48258.1"/>
    </source>
</evidence>
<dbReference type="SUPFAM" id="SSF53098">
    <property type="entry name" value="Ribonuclease H-like"/>
    <property type="match status" value="1"/>
</dbReference>
<gene>
    <name evidence="2" type="ORF">HPBE_LOCUS24959</name>
</gene>
<dbReference type="InterPro" id="IPR041588">
    <property type="entry name" value="Integrase_H2C2"/>
</dbReference>
<evidence type="ECO:0000313" key="3">
    <source>
        <dbReference type="Proteomes" id="UP000050761"/>
    </source>
</evidence>
<accession>A0A183GQJ0</accession>
<evidence type="ECO:0000313" key="4">
    <source>
        <dbReference type="WBParaSite" id="HPBE_0002496001-mRNA-1"/>
    </source>
</evidence>
<organism evidence="3 4">
    <name type="scientific">Heligmosomoides polygyrus</name>
    <name type="common">Parasitic roundworm</name>
    <dbReference type="NCBI Taxonomy" id="6339"/>
    <lineage>
        <taxon>Eukaryota</taxon>
        <taxon>Metazoa</taxon>
        <taxon>Ecdysozoa</taxon>
        <taxon>Nematoda</taxon>
        <taxon>Chromadorea</taxon>
        <taxon>Rhabditida</taxon>
        <taxon>Rhabditina</taxon>
        <taxon>Rhabditomorpha</taxon>
        <taxon>Strongyloidea</taxon>
        <taxon>Heligmosomidae</taxon>
        <taxon>Heligmosomoides</taxon>
    </lineage>
</organism>
<dbReference type="InterPro" id="IPR001584">
    <property type="entry name" value="Integrase_cat-core"/>
</dbReference>
<dbReference type="EMBL" id="UZAH01037138">
    <property type="protein sequence ID" value="VDP48258.1"/>
    <property type="molecule type" value="Genomic_DNA"/>
</dbReference>
<dbReference type="GO" id="GO:0003676">
    <property type="term" value="F:nucleic acid binding"/>
    <property type="evidence" value="ECO:0007669"/>
    <property type="project" value="InterPro"/>
</dbReference>
<name>A0A183GQJ0_HELPZ</name>
<evidence type="ECO:0000259" key="1">
    <source>
        <dbReference type="PROSITE" id="PS50994"/>
    </source>
</evidence>
<dbReference type="InterPro" id="IPR012337">
    <property type="entry name" value="RNaseH-like_sf"/>
</dbReference>
<dbReference type="InterPro" id="IPR008042">
    <property type="entry name" value="Retrotrans_Pao"/>
</dbReference>
<dbReference type="AlphaFoldDB" id="A0A183GQJ0"/>
<dbReference type="Pfam" id="PF17921">
    <property type="entry name" value="Integrase_H2C2"/>
    <property type="match status" value="1"/>
</dbReference>